<evidence type="ECO:0000313" key="3">
    <source>
        <dbReference type="Proteomes" id="UP000823775"/>
    </source>
</evidence>
<name>A0ABS8VG12_DATST</name>
<gene>
    <name evidence="2" type="ORF">HAX54_035897</name>
</gene>
<feature type="non-terminal residue" evidence="2">
    <location>
        <position position="1"/>
    </location>
</feature>
<evidence type="ECO:0000256" key="1">
    <source>
        <dbReference type="SAM" id="MobiDB-lite"/>
    </source>
</evidence>
<evidence type="ECO:0000313" key="2">
    <source>
        <dbReference type="EMBL" id="MCD9646220.1"/>
    </source>
</evidence>
<keyword evidence="3" id="KW-1185">Reference proteome</keyword>
<feature type="compositionally biased region" description="Polar residues" evidence="1">
    <location>
        <begin position="1"/>
        <end position="16"/>
    </location>
</feature>
<feature type="compositionally biased region" description="Polar residues" evidence="1">
    <location>
        <begin position="33"/>
        <end position="60"/>
    </location>
</feature>
<dbReference type="Proteomes" id="UP000823775">
    <property type="component" value="Unassembled WGS sequence"/>
</dbReference>
<accession>A0ABS8VG12</accession>
<organism evidence="2 3">
    <name type="scientific">Datura stramonium</name>
    <name type="common">Jimsonweed</name>
    <name type="synonym">Common thornapple</name>
    <dbReference type="NCBI Taxonomy" id="4076"/>
    <lineage>
        <taxon>Eukaryota</taxon>
        <taxon>Viridiplantae</taxon>
        <taxon>Streptophyta</taxon>
        <taxon>Embryophyta</taxon>
        <taxon>Tracheophyta</taxon>
        <taxon>Spermatophyta</taxon>
        <taxon>Magnoliopsida</taxon>
        <taxon>eudicotyledons</taxon>
        <taxon>Gunneridae</taxon>
        <taxon>Pentapetalae</taxon>
        <taxon>asterids</taxon>
        <taxon>lamiids</taxon>
        <taxon>Solanales</taxon>
        <taxon>Solanaceae</taxon>
        <taxon>Solanoideae</taxon>
        <taxon>Datureae</taxon>
        <taxon>Datura</taxon>
    </lineage>
</organism>
<feature type="region of interest" description="Disordered" evidence="1">
    <location>
        <begin position="1"/>
        <end position="60"/>
    </location>
</feature>
<sequence length="60" mass="6325">VTSEMLNIPIVQSSKQGVIPNAAPSDTVEAPKPTTNRNSSGDELGSSQTTKQQDIQAGHY</sequence>
<protein>
    <submittedName>
        <fullName evidence="2">Uncharacterized protein</fullName>
    </submittedName>
</protein>
<dbReference type="EMBL" id="JACEIK010004718">
    <property type="protein sequence ID" value="MCD9646220.1"/>
    <property type="molecule type" value="Genomic_DNA"/>
</dbReference>
<proteinExistence type="predicted"/>
<reference evidence="2 3" key="1">
    <citation type="journal article" date="2021" name="BMC Genomics">
        <title>Datura genome reveals duplications of psychoactive alkaloid biosynthetic genes and high mutation rate following tissue culture.</title>
        <authorList>
            <person name="Rajewski A."/>
            <person name="Carter-House D."/>
            <person name="Stajich J."/>
            <person name="Litt A."/>
        </authorList>
    </citation>
    <scope>NUCLEOTIDE SEQUENCE [LARGE SCALE GENOMIC DNA]</scope>
    <source>
        <strain evidence="2">AR-01</strain>
    </source>
</reference>
<comment type="caution">
    <text evidence="2">The sequence shown here is derived from an EMBL/GenBank/DDBJ whole genome shotgun (WGS) entry which is preliminary data.</text>
</comment>
<feature type="non-terminal residue" evidence="2">
    <location>
        <position position="60"/>
    </location>
</feature>